<name>A0A9N9XYY7_9HYPO</name>
<dbReference type="OrthoDB" id="5319341at2759"/>
<protein>
    <recommendedName>
        <fullName evidence="6">Transcription factor domain-containing protein</fullName>
    </recommendedName>
</protein>
<comment type="subcellular location">
    <subcellularLocation>
        <location evidence="1">Nucleus</location>
    </subcellularLocation>
</comment>
<dbReference type="GO" id="GO:0003700">
    <property type="term" value="F:DNA-binding transcription factor activity"/>
    <property type="evidence" value="ECO:0007669"/>
    <property type="project" value="TreeGrafter"/>
</dbReference>
<dbReference type="PANTHER" id="PTHR37534:SF3">
    <property type="entry name" value="ZN(II)2CYS6 TRANSCRIPTION FACTOR (EUROFUNG)"/>
    <property type="match status" value="1"/>
</dbReference>
<sequence>MDFSSQWESPGKPEQAQRQALITIQSPPVVTFSKSPQAVLNTQSPSAVTHTGLFDAVGAEPVLTPDASAPSIAPLLSPGEASAWPNNTTAFEWFDLLAQDALTNIQRHNDIASDAYRWDFDKASLSRRQSHDGLAMGNELYYGIVTGPSETTSETVPGWNTPTPIPIEGDDLFYMRHYVEYIGPLLDLFDPTRHFTNLVPHLATRNVGLLKSILAVSARHISLDIENPPESEGHSILSNDPNKSDPKSFPLSKPARVAKQYYYETLRYLSQTLSYQSYADSHEILATAIMISTYEMFESTGPANNSDWDRHLRGGFWIQRCQDNDGESTDGLRQAVWWAWLRQDMWAALRAGRPTMTIWCPRRSLQQLTPDEYATRIVYIAAKVVQYAGVDPESPLIDIQQRIEQGHKLREALRAWDSLLPRSFRPIVSHKPFNGYHNSAASSVANMATNTSTKDSSSGPAQASQTITFPPIWIHPPSHAGAVQMYNLALIILLLHMPNAGGLEVYRARQRQLDQSVNTICGIASQETTDMPLAFVNIQALYTGES</sequence>
<dbReference type="Pfam" id="PF11951">
    <property type="entry name" value="Fungal_trans_2"/>
    <property type="match status" value="1"/>
</dbReference>
<dbReference type="GO" id="GO:0005634">
    <property type="term" value="C:nucleus"/>
    <property type="evidence" value="ECO:0007669"/>
    <property type="project" value="UniProtKB-SubCell"/>
</dbReference>
<dbReference type="AlphaFoldDB" id="A0A9N9XYY7"/>
<dbReference type="GO" id="GO:0000976">
    <property type="term" value="F:transcription cis-regulatory region binding"/>
    <property type="evidence" value="ECO:0007669"/>
    <property type="project" value="TreeGrafter"/>
</dbReference>
<dbReference type="InterPro" id="IPR021858">
    <property type="entry name" value="Fun_TF"/>
</dbReference>
<dbReference type="CDD" id="cd12148">
    <property type="entry name" value="fungal_TF_MHR"/>
    <property type="match status" value="1"/>
</dbReference>
<comment type="caution">
    <text evidence="4">The sequence shown here is derived from an EMBL/GenBank/DDBJ whole genome shotgun (WGS) entry which is preliminary data.</text>
</comment>
<gene>
    <name evidence="4" type="ORF">CBYS24578_00005008</name>
</gene>
<dbReference type="Proteomes" id="UP000754883">
    <property type="component" value="Unassembled WGS sequence"/>
</dbReference>
<evidence type="ECO:0000313" key="5">
    <source>
        <dbReference type="Proteomes" id="UP000754883"/>
    </source>
</evidence>
<evidence type="ECO:0000256" key="1">
    <source>
        <dbReference type="ARBA" id="ARBA00004123"/>
    </source>
</evidence>
<feature type="region of interest" description="Disordered" evidence="3">
    <location>
        <begin position="226"/>
        <end position="251"/>
    </location>
</feature>
<keyword evidence="5" id="KW-1185">Reference proteome</keyword>
<evidence type="ECO:0008006" key="6">
    <source>
        <dbReference type="Google" id="ProtNLM"/>
    </source>
</evidence>
<organism evidence="4 5">
    <name type="scientific">Clonostachys byssicola</name>
    <dbReference type="NCBI Taxonomy" id="160290"/>
    <lineage>
        <taxon>Eukaryota</taxon>
        <taxon>Fungi</taxon>
        <taxon>Dikarya</taxon>
        <taxon>Ascomycota</taxon>
        <taxon>Pezizomycotina</taxon>
        <taxon>Sordariomycetes</taxon>
        <taxon>Hypocreomycetidae</taxon>
        <taxon>Hypocreales</taxon>
        <taxon>Bionectriaceae</taxon>
        <taxon>Clonostachys</taxon>
    </lineage>
</organism>
<reference evidence="4" key="1">
    <citation type="submission" date="2021-10" db="EMBL/GenBank/DDBJ databases">
        <authorList>
            <person name="Piombo E."/>
        </authorList>
    </citation>
    <scope>NUCLEOTIDE SEQUENCE</scope>
</reference>
<dbReference type="EMBL" id="CABFNO020001301">
    <property type="protein sequence ID" value="CAG9979546.1"/>
    <property type="molecule type" value="Genomic_DNA"/>
</dbReference>
<accession>A0A9N9XYY7</accession>
<keyword evidence="2" id="KW-0539">Nucleus</keyword>
<dbReference type="PANTHER" id="PTHR37534">
    <property type="entry name" value="TRANSCRIPTIONAL ACTIVATOR PROTEIN UGA3"/>
    <property type="match status" value="1"/>
</dbReference>
<dbReference type="GO" id="GO:0045944">
    <property type="term" value="P:positive regulation of transcription by RNA polymerase II"/>
    <property type="evidence" value="ECO:0007669"/>
    <property type="project" value="TreeGrafter"/>
</dbReference>
<evidence type="ECO:0000256" key="3">
    <source>
        <dbReference type="SAM" id="MobiDB-lite"/>
    </source>
</evidence>
<evidence type="ECO:0000256" key="2">
    <source>
        <dbReference type="ARBA" id="ARBA00023242"/>
    </source>
</evidence>
<evidence type="ECO:0000313" key="4">
    <source>
        <dbReference type="EMBL" id="CAG9979546.1"/>
    </source>
</evidence>
<proteinExistence type="predicted"/>